<evidence type="ECO:0000256" key="10">
    <source>
        <dbReference type="ARBA" id="ARBA00031323"/>
    </source>
</evidence>
<dbReference type="GO" id="GO:0005737">
    <property type="term" value="C:cytoplasm"/>
    <property type="evidence" value="ECO:0007669"/>
    <property type="project" value="UniProtKB-SubCell"/>
</dbReference>
<evidence type="ECO:0000256" key="9">
    <source>
        <dbReference type="ARBA" id="ARBA00030757"/>
    </source>
</evidence>
<reference evidence="13" key="1">
    <citation type="submission" date="2017-11" db="EMBL/GenBank/DDBJ databases">
        <authorList>
            <person name="Kuznetsova I."/>
            <person name="Sazanova A."/>
            <person name="Chirak E."/>
            <person name="Safronova V."/>
            <person name="Willems A."/>
        </authorList>
    </citation>
    <scope>NUCLEOTIDE SEQUENCE [LARGE SCALE GENOMIC DNA]</scope>
    <source>
        <strain evidence="13">STM 196</strain>
    </source>
</reference>
<keyword evidence="13" id="KW-1185">Reference proteome</keyword>
<proteinExistence type="inferred from homology"/>
<keyword evidence="7 12" id="KW-0808">Transferase</keyword>
<evidence type="ECO:0000256" key="1">
    <source>
        <dbReference type="ARBA" id="ARBA00004496"/>
    </source>
</evidence>
<keyword evidence="8" id="KW-0949">S-adenosyl-L-methionine</keyword>
<protein>
    <recommendedName>
        <fullName evidence="4">Protein-L-isoaspartate O-methyltransferase</fullName>
        <ecNumber evidence="3">2.1.1.77</ecNumber>
    </recommendedName>
    <alternativeName>
        <fullName evidence="11">L-isoaspartyl protein carboxyl methyltransferase</fullName>
    </alternativeName>
    <alternativeName>
        <fullName evidence="9">Protein L-isoaspartyl methyltransferase</fullName>
    </alternativeName>
    <alternativeName>
        <fullName evidence="10">Protein-beta-aspartate methyltransferase</fullName>
    </alternativeName>
</protein>
<comment type="similarity">
    <text evidence="2">Belongs to the methyltransferase superfamily. L-isoaspartyl/D-aspartyl protein methyltransferase family.</text>
</comment>
<keyword evidence="6 12" id="KW-0489">Methyltransferase</keyword>
<dbReference type="InterPro" id="IPR029063">
    <property type="entry name" value="SAM-dependent_MTases_sf"/>
</dbReference>
<dbReference type="GO" id="GO:0032259">
    <property type="term" value="P:methylation"/>
    <property type="evidence" value="ECO:0007669"/>
    <property type="project" value="UniProtKB-KW"/>
</dbReference>
<evidence type="ECO:0000256" key="8">
    <source>
        <dbReference type="ARBA" id="ARBA00022691"/>
    </source>
</evidence>
<evidence type="ECO:0000256" key="2">
    <source>
        <dbReference type="ARBA" id="ARBA00005369"/>
    </source>
</evidence>
<dbReference type="Proteomes" id="UP000241444">
    <property type="component" value="Unassembled WGS sequence"/>
</dbReference>
<dbReference type="InterPro" id="IPR000682">
    <property type="entry name" value="PCMT"/>
</dbReference>
<comment type="subcellular location">
    <subcellularLocation>
        <location evidence="1">Cytoplasm</location>
    </subcellularLocation>
</comment>
<evidence type="ECO:0000256" key="6">
    <source>
        <dbReference type="ARBA" id="ARBA00022603"/>
    </source>
</evidence>
<evidence type="ECO:0000256" key="5">
    <source>
        <dbReference type="ARBA" id="ARBA00022490"/>
    </source>
</evidence>
<evidence type="ECO:0000256" key="4">
    <source>
        <dbReference type="ARBA" id="ARBA00013346"/>
    </source>
</evidence>
<dbReference type="AlphaFoldDB" id="A0A2P7BQC3"/>
<gene>
    <name evidence="12" type="ORF">CU102_12960</name>
</gene>
<sequence>MKPALSDREGFAAFVLRMRSLGLTDQRLMSAFEATPRTAFVNGNLGNVAYGDGTLPIECGEFIEGLDLQAQLIKALDLEPGHRVLEIGTGSGFTAAVMARLSGRVLSLERYRTLVELAQQRLQALKIENTFIKHTDGRHGQVHDGPFDRIIVWGAFEAMPRQFVELLSSNGVMVAPIGPLDGKQIIARLSKIGSRFERQDMMQVRFLPLLEGVAAAL</sequence>
<dbReference type="OrthoDB" id="9810066at2"/>
<evidence type="ECO:0000313" key="13">
    <source>
        <dbReference type="Proteomes" id="UP000241444"/>
    </source>
</evidence>
<dbReference type="PANTHER" id="PTHR11579:SF0">
    <property type="entry name" value="PROTEIN-L-ISOASPARTATE(D-ASPARTATE) O-METHYLTRANSFERASE"/>
    <property type="match status" value="1"/>
</dbReference>
<dbReference type="SUPFAM" id="SSF53335">
    <property type="entry name" value="S-adenosyl-L-methionine-dependent methyltransferases"/>
    <property type="match status" value="1"/>
</dbReference>
<name>A0A2P7BQC3_9HYPH</name>
<dbReference type="Gene3D" id="3.40.50.150">
    <property type="entry name" value="Vaccinia Virus protein VP39"/>
    <property type="match status" value="1"/>
</dbReference>
<dbReference type="PANTHER" id="PTHR11579">
    <property type="entry name" value="PROTEIN-L-ISOASPARTATE O-METHYLTRANSFERASE"/>
    <property type="match status" value="1"/>
</dbReference>
<evidence type="ECO:0000256" key="3">
    <source>
        <dbReference type="ARBA" id="ARBA00011890"/>
    </source>
</evidence>
<keyword evidence="5" id="KW-0963">Cytoplasm</keyword>
<dbReference type="GO" id="GO:0004719">
    <property type="term" value="F:protein-L-isoaspartate (D-aspartate) O-methyltransferase activity"/>
    <property type="evidence" value="ECO:0007669"/>
    <property type="project" value="UniProtKB-EC"/>
</dbReference>
<dbReference type="NCBIfam" id="NF001453">
    <property type="entry name" value="PRK00312.1"/>
    <property type="match status" value="1"/>
</dbReference>
<dbReference type="Pfam" id="PF01135">
    <property type="entry name" value="PCMT"/>
    <property type="match status" value="1"/>
</dbReference>
<comment type="caution">
    <text evidence="12">The sequence shown here is derived from an EMBL/GenBank/DDBJ whole genome shotgun (WGS) entry which is preliminary data.</text>
</comment>
<evidence type="ECO:0000256" key="7">
    <source>
        <dbReference type="ARBA" id="ARBA00022679"/>
    </source>
</evidence>
<dbReference type="RefSeq" id="WP_106711514.1">
    <property type="nucleotide sequence ID" value="NZ_PGGO01000008.1"/>
</dbReference>
<dbReference type="CDD" id="cd02440">
    <property type="entry name" value="AdoMet_MTases"/>
    <property type="match status" value="1"/>
</dbReference>
<evidence type="ECO:0000256" key="11">
    <source>
        <dbReference type="ARBA" id="ARBA00031350"/>
    </source>
</evidence>
<dbReference type="EMBL" id="PGGO01000008">
    <property type="protein sequence ID" value="PSH68660.1"/>
    <property type="molecule type" value="Genomic_DNA"/>
</dbReference>
<evidence type="ECO:0000313" key="12">
    <source>
        <dbReference type="EMBL" id="PSH68660.1"/>
    </source>
</evidence>
<dbReference type="EC" id="2.1.1.77" evidence="3"/>
<organism evidence="12 13">
    <name type="scientific">Phyllobacterium brassicacearum</name>
    <dbReference type="NCBI Taxonomy" id="314235"/>
    <lineage>
        <taxon>Bacteria</taxon>
        <taxon>Pseudomonadati</taxon>
        <taxon>Pseudomonadota</taxon>
        <taxon>Alphaproteobacteria</taxon>
        <taxon>Hyphomicrobiales</taxon>
        <taxon>Phyllobacteriaceae</taxon>
        <taxon>Phyllobacterium</taxon>
    </lineage>
</organism>
<accession>A0A2P7BQC3</accession>